<dbReference type="InterPro" id="IPR013201">
    <property type="entry name" value="Prot_inhib_I29"/>
</dbReference>
<dbReference type="STRING" id="1590841.A0A2R6R3C8"/>
<dbReference type="InParanoid" id="A0A2R6R3C8"/>
<evidence type="ECO:0000259" key="3">
    <source>
        <dbReference type="SMART" id="SM00848"/>
    </source>
</evidence>
<dbReference type="InterPro" id="IPR013128">
    <property type="entry name" value="Peptidase_C1A"/>
</dbReference>
<dbReference type="GO" id="GO:0006508">
    <property type="term" value="P:proteolysis"/>
    <property type="evidence" value="ECO:0007669"/>
    <property type="project" value="InterPro"/>
</dbReference>
<accession>A0A2R6R3C8</accession>
<dbReference type="GO" id="GO:0008234">
    <property type="term" value="F:cysteine-type peptidase activity"/>
    <property type="evidence" value="ECO:0007669"/>
    <property type="project" value="InterPro"/>
</dbReference>
<reference evidence="5" key="2">
    <citation type="journal article" date="2018" name="BMC Genomics">
        <title>A manually annotated Actinidia chinensis var. chinensis (kiwifruit) genome highlights the challenges associated with draft genomes and gene prediction in plants.</title>
        <authorList>
            <person name="Pilkington S.M."/>
            <person name="Crowhurst R."/>
            <person name="Hilario E."/>
            <person name="Nardozza S."/>
            <person name="Fraser L."/>
            <person name="Peng Y."/>
            <person name="Gunaseelan K."/>
            <person name="Simpson R."/>
            <person name="Tahir J."/>
            <person name="Deroles S.C."/>
            <person name="Templeton K."/>
            <person name="Luo Z."/>
            <person name="Davy M."/>
            <person name="Cheng C."/>
            <person name="McNeilage M."/>
            <person name="Scaglione D."/>
            <person name="Liu Y."/>
            <person name="Zhang Q."/>
            <person name="Datson P."/>
            <person name="De Silva N."/>
            <person name="Gardiner S.E."/>
            <person name="Bassett H."/>
            <person name="Chagne D."/>
            <person name="McCallum J."/>
            <person name="Dzierzon H."/>
            <person name="Deng C."/>
            <person name="Wang Y.Y."/>
            <person name="Barron L."/>
            <person name="Manako K."/>
            <person name="Bowen J."/>
            <person name="Foster T.M."/>
            <person name="Erridge Z.A."/>
            <person name="Tiffin H."/>
            <person name="Waite C.N."/>
            <person name="Davies K.M."/>
            <person name="Grierson E.P."/>
            <person name="Laing W.A."/>
            <person name="Kirk R."/>
            <person name="Chen X."/>
            <person name="Wood M."/>
            <person name="Montefiori M."/>
            <person name="Brummell D.A."/>
            <person name="Schwinn K.E."/>
            <person name="Catanach A."/>
            <person name="Fullerton C."/>
            <person name="Li D."/>
            <person name="Meiyalaghan S."/>
            <person name="Nieuwenhuizen N."/>
            <person name="Read N."/>
            <person name="Prakash R."/>
            <person name="Hunter D."/>
            <person name="Zhang H."/>
            <person name="McKenzie M."/>
            <person name="Knabel M."/>
            <person name="Harris A."/>
            <person name="Allan A.C."/>
            <person name="Gleave A."/>
            <person name="Chen A."/>
            <person name="Janssen B.J."/>
            <person name="Plunkett B."/>
            <person name="Ampomah-Dwamena C."/>
            <person name="Voogd C."/>
            <person name="Leif D."/>
            <person name="Lafferty D."/>
            <person name="Souleyre E.J.F."/>
            <person name="Varkonyi-Gasic E."/>
            <person name="Gambi F."/>
            <person name="Hanley J."/>
            <person name="Yao J.L."/>
            <person name="Cheung J."/>
            <person name="David K.M."/>
            <person name="Warren B."/>
            <person name="Marsh K."/>
            <person name="Snowden K.C."/>
            <person name="Lin-Wang K."/>
            <person name="Brian L."/>
            <person name="Martinez-Sanchez M."/>
            <person name="Wang M."/>
            <person name="Ileperuma N."/>
            <person name="Macnee N."/>
            <person name="Campin R."/>
            <person name="McAtee P."/>
            <person name="Drummond R.S.M."/>
            <person name="Espley R.V."/>
            <person name="Ireland H.S."/>
            <person name="Wu R."/>
            <person name="Atkinson R.G."/>
            <person name="Karunairetnam S."/>
            <person name="Bulley S."/>
            <person name="Chunkath S."/>
            <person name="Hanley Z."/>
            <person name="Storey R."/>
            <person name="Thrimawithana A.H."/>
            <person name="Thomson S."/>
            <person name="David C."/>
            <person name="Testolin R."/>
            <person name="Huang H."/>
            <person name="Hellens R.P."/>
            <person name="Schaffer R.J."/>
        </authorList>
    </citation>
    <scope>NUCLEOTIDE SEQUENCE [LARGE SCALE GENOMIC DNA]</scope>
    <source>
        <strain evidence="5">cv. Red5</strain>
    </source>
</reference>
<comment type="caution">
    <text evidence="4">The sequence shown here is derived from an EMBL/GenBank/DDBJ whole genome shotgun (WGS) entry which is preliminary data.</text>
</comment>
<dbReference type="AlphaFoldDB" id="A0A2R6R3C8"/>
<evidence type="ECO:0000256" key="1">
    <source>
        <dbReference type="ARBA" id="ARBA00008455"/>
    </source>
</evidence>
<evidence type="ECO:0000256" key="2">
    <source>
        <dbReference type="SAM" id="MobiDB-lite"/>
    </source>
</evidence>
<dbReference type="Proteomes" id="UP000241394">
    <property type="component" value="Chromosome LG10"/>
</dbReference>
<dbReference type="Pfam" id="PF00112">
    <property type="entry name" value="Peptidase_C1"/>
    <property type="match status" value="1"/>
</dbReference>
<dbReference type="InterPro" id="IPR038765">
    <property type="entry name" value="Papain-like_cys_pep_sf"/>
</dbReference>
<feature type="region of interest" description="Disordered" evidence="2">
    <location>
        <begin position="155"/>
        <end position="179"/>
    </location>
</feature>
<proteinExistence type="inferred from homology"/>
<dbReference type="Gene3D" id="3.90.70.10">
    <property type="entry name" value="Cysteine proteinases"/>
    <property type="match status" value="1"/>
</dbReference>
<name>A0A2R6R3C8_ACTCC</name>
<dbReference type="PANTHER" id="PTHR12411">
    <property type="entry name" value="CYSTEINE PROTEASE FAMILY C1-RELATED"/>
    <property type="match status" value="1"/>
</dbReference>
<dbReference type="EMBL" id="NKQK01000010">
    <property type="protein sequence ID" value="PSS19737.1"/>
    <property type="molecule type" value="Genomic_DNA"/>
</dbReference>
<evidence type="ECO:0000313" key="4">
    <source>
        <dbReference type="EMBL" id="PSS19737.1"/>
    </source>
</evidence>
<feature type="compositionally biased region" description="Polar residues" evidence="2">
    <location>
        <begin position="156"/>
        <end position="179"/>
    </location>
</feature>
<evidence type="ECO:0000313" key="5">
    <source>
        <dbReference type="Proteomes" id="UP000241394"/>
    </source>
</evidence>
<keyword evidence="5" id="KW-1185">Reference proteome</keyword>
<reference evidence="4 5" key="1">
    <citation type="submission" date="2017-07" db="EMBL/GenBank/DDBJ databases">
        <title>An improved, manually edited Actinidia chinensis var. chinensis (kiwifruit) genome highlights the challenges associated with draft genomes and gene prediction in plants.</title>
        <authorList>
            <person name="Pilkington S."/>
            <person name="Crowhurst R."/>
            <person name="Hilario E."/>
            <person name="Nardozza S."/>
            <person name="Fraser L."/>
            <person name="Peng Y."/>
            <person name="Gunaseelan K."/>
            <person name="Simpson R."/>
            <person name="Tahir J."/>
            <person name="Deroles S."/>
            <person name="Templeton K."/>
            <person name="Luo Z."/>
            <person name="Davy M."/>
            <person name="Cheng C."/>
            <person name="Mcneilage M."/>
            <person name="Scaglione D."/>
            <person name="Liu Y."/>
            <person name="Zhang Q."/>
            <person name="Datson P."/>
            <person name="De Silva N."/>
            <person name="Gardiner S."/>
            <person name="Bassett H."/>
            <person name="Chagne D."/>
            <person name="Mccallum J."/>
            <person name="Dzierzon H."/>
            <person name="Deng C."/>
            <person name="Wang Y.-Y."/>
            <person name="Barron N."/>
            <person name="Manako K."/>
            <person name="Bowen J."/>
            <person name="Foster T."/>
            <person name="Erridge Z."/>
            <person name="Tiffin H."/>
            <person name="Waite C."/>
            <person name="Davies K."/>
            <person name="Grierson E."/>
            <person name="Laing W."/>
            <person name="Kirk R."/>
            <person name="Chen X."/>
            <person name="Wood M."/>
            <person name="Montefiori M."/>
            <person name="Brummell D."/>
            <person name="Schwinn K."/>
            <person name="Catanach A."/>
            <person name="Fullerton C."/>
            <person name="Li D."/>
            <person name="Meiyalaghan S."/>
            <person name="Nieuwenhuizen N."/>
            <person name="Read N."/>
            <person name="Prakash R."/>
            <person name="Hunter D."/>
            <person name="Zhang H."/>
            <person name="Mckenzie M."/>
            <person name="Knabel M."/>
            <person name="Harris A."/>
            <person name="Allan A."/>
            <person name="Chen A."/>
            <person name="Janssen B."/>
            <person name="Plunkett B."/>
            <person name="Dwamena C."/>
            <person name="Voogd C."/>
            <person name="Leif D."/>
            <person name="Lafferty D."/>
            <person name="Souleyre E."/>
            <person name="Varkonyi-Gasic E."/>
            <person name="Gambi F."/>
            <person name="Hanley J."/>
            <person name="Yao J.-L."/>
            <person name="Cheung J."/>
            <person name="David K."/>
            <person name="Warren B."/>
            <person name="Marsh K."/>
            <person name="Snowden K."/>
            <person name="Lin-Wang K."/>
            <person name="Brian L."/>
            <person name="Martinez-Sanchez M."/>
            <person name="Wang M."/>
            <person name="Ileperuma N."/>
            <person name="Macnee N."/>
            <person name="Campin R."/>
            <person name="Mcatee P."/>
            <person name="Drummond R."/>
            <person name="Espley R."/>
            <person name="Ireland H."/>
            <person name="Wu R."/>
            <person name="Atkinson R."/>
            <person name="Karunairetnam S."/>
            <person name="Bulley S."/>
            <person name="Chunkath S."/>
            <person name="Hanley Z."/>
            <person name="Storey R."/>
            <person name="Thrimawithana A."/>
            <person name="Thomson S."/>
            <person name="David C."/>
            <person name="Testolin R."/>
        </authorList>
    </citation>
    <scope>NUCLEOTIDE SEQUENCE [LARGE SCALE GENOMIC DNA]</scope>
    <source>
        <strain evidence="5">cv. Red5</strain>
        <tissue evidence="4">Young leaf</tissue>
    </source>
</reference>
<dbReference type="OrthoDB" id="10253408at2759"/>
<dbReference type="InterPro" id="IPR000668">
    <property type="entry name" value="Peptidase_C1A_C"/>
</dbReference>
<dbReference type="Pfam" id="PF08246">
    <property type="entry name" value="Inhibitor_I29"/>
    <property type="match status" value="1"/>
</dbReference>
<comment type="similarity">
    <text evidence="1">Belongs to the peptidase C1 family.</text>
</comment>
<protein>
    <submittedName>
        <fullName evidence="4">Actinidain like</fullName>
    </submittedName>
</protein>
<gene>
    <name evidence="4" type="ORF">CEY00_Acc11772</name>
</gene>
<dbReference type="SUPFAM" id="SSF54001">
    <property type="entry name" value="Cysteine proteinases"/>
    <property type="match status" value="2"/>
</dbReference>
<organism evidence="4 5">
    <name type="scientific">Actinidia chinensis var. chinensis</name>
    <name type="common">Chinese soft-hair kiwi</name>
    <dbReference type="NCBI Taxonomy" id="1590841"/>
    <lineage>
        <taxon>Eukaryota</taxon>
        <taxon>Viridiplantae</taxon>
        <taxon>Streptophyta</taxon>
        <taxon>Embryophyta</taxon>
        <taxon>Tracheophyta</taxon>
        <taxon>Spermatophyta</taxon>
        <taxon>Magnoliopsida</taxon>
        <taxon>eudicotyledons</taxon>
        <taxon>Gunneridae</taxon>
        <taxon>Pentapetalae</taxon>
        <taxon>asterids</taxon>
        <taxon>Ericales</taxon>
        <taxon>Actinidiaceae</taxon>
        <taxon>Actinidia</taxon>
    </lineage>
</organism>
<dbReference type="Gene3D" id="1.10.287.2250">
    <property type="match status" value="1"/>
</dbReference>
<sequence length="179" mass="20474">MAMYESWFVEYGKSYNSIGEKEMRFEIFKDNLRFVDEHNAESNQSYTVGLNQFVNLSDEEYRSTYLGFNVTSPRFENAKVVTIDEIDHAVSAVGYETERDMDYLIVKNSWGTLWRESGYIKIQRNMGGAEKCEIAKIGSYPVKYPTKTLKPHPSLINPSTFSMSENNTPGVNDGQRSSA</sequence>
<feature type="domain" description="Cathepsin propeptide inhibitor" evidence="3">
    <location>
        <begin position="4"/>
        <end position="61"/>
    </location>
</feature>
<dbReference type="SMART" id="SM00848">
    <property type="entry name" value="Inhibitor_I29"/>
    <property type="match status" value="1"/>
</dbReference>
<dbReference type="Gramene" id="PSS19737">
    <property type="protein sequence ID" value="PSS19737"/>
    <property type="gene ID" value="CEY00_Acc11772"/>
</dbReference>